<dbReference type="KEGG" id="abq:ABAZ39_32090"/>
<dbReference type="PANTHER" id="PTHR45138:SF9">
    <property type="entry name" value="DIGUANYLATE CYCLASE DGCM-RELATED"/>
    <property type="match status" value="1"/>
</dbReference>
<dbReference type="InterPro" id="IPR000160">
    <property type="entry name" value="GGDEF_dom"/>
</dbReference>
<feature type="domain" description="GGDEF" evidence="3">
    <location>
        <begin position="204"/>
        <end position="338"/>
    </location>
</feature>
<comment type="catalytic activity">
    <reaction evidence="2">
        <text>2 GTP = 3',3'-c-di-GMP + 2 diphosphate</text>
        <dbReference type="Rhea" id="RHEA:24898"/>
        <dbReference type="ChEBI" id="CHEBI:33019"/>
        <dbReference type="ChEBI" id="CHEBI:37565"/>
        <dbReference type="ChEBI" id="CHEBI:58805"/>
        <dbReference type="EC" id="2.7.7.65"/>
    </reaction>
</comment>
<dbReference type="RefSeq" id="WP_040138238.1">
    <property type="nucleotide sequence ID" value="NZ_CP007797.1"/>
</dbReference>
<dbReference type="InterPro" id="IPR029016">
    <property type="entry name" value="GAF-like_dom_sf"/>
</dbReference>
<evidence type="ECO:0000259" key="3">
    <source>
        <dbReference type="PROSITE" id="PS50887"/>
    </source>
</evidence>
<evidence type="ECO:0000313" key="9">
    <source>
        <dbReference type="Proteomes" id="UP001628281"/>
    </source>
</evidence>
<reference evidence="4 7" key="1">
    <citation type="journal article" date="2014" name="Genome Announc.">
        <title>Complete Genome Sequence of the Model Rhizosphere Strain Azospirillum brasilense Az39, Successfully Applied in Agriculture.</title>
        <authorList>
            <person name="Rivera D."/>
            <person name="Revale S."/>
            <person name="Molina R."/>
            <person name="Gualpa J."/>
            <person name="Puente M."/>
            <person name="Maroniche G."/>
            <person name="Paris G."/>
            <person name="Baker D."/>
            <person name="Clavijo B."/>
            <person name="McLay K."/>
            <person name="Spaepen S."/>
            <person name="Perticari A."/>
            <person name="Vazquez M."/>
            <person name="Wisniewski-Dye F."/>
            <person name="Watkins C."/>
            <person name="Martinez-Abarca F."/>
            <person name="Vanderleyden J."/>
            <person name="Cassan F."/>
        </authorList>
    </citation>
    <scope>NUCLEOTIDE SEQUENCE [LARGE SCALE GENOMIC DNA]</scope>
    <source>
        <strain evidence="4 7">Az39</strain>
        <plasmid evidence="4">AbAZ39_p4</plasmid>
    </source>
</reference>
<dbReference type="Proteomes" id="UP001628281">
    <property type="component" value="Unassembled WGS sequence"/>
</dbReference>
<dbReference type="Pfam" id="PF13185">
    <property type="entry name" value="GAF_2"/>
    <property type="match status" value="1"/>
</dbReference>
<dbReference type="SUPFAM" id="SSF55781">
    <property type="entry name" value="GAF domain-like"/>
    <property type="match status" value="1"/>
</dbReference>
<dbReference type="PANTHER" id="PTHR45138">
    <property type="entry name" value="REGULATORY COMPONENTS OF SENSORY TRANSDUCTION SYSTEM"/>
    <property type="match status" value="1"/>
</dbReference>
<keyword evidence="9" id="KW-1185">Reference proteome</keyword>
<keyword evidence="4" id="KW-0614">Plasmid</keyword>
<dbReference type="EMBL" id="VEWN01000020">
    <property type="protein sequence ID" value="KAA1052832.1"/>
    <property type="molecule type" value="Genomic_DNA"/>
</dbReference>
<accession>A0A060E0I6</accession>
<accession>A0A5B0KJN7</accession>
<dbReference type="CDD" id="cd01949">
    <property type="entry name" value="GGDEF"/>
    <property type="match status" value="1"/>
</dbReference>
<evidence type="ECO:0000313" key="7">
    <source>
        <dbReference type="Proteomes" id="UP000027186"/>
    </source>
</evidence>
<sequence length="338" mass="36279">MADELFAQLTDTLSSAKTVEELTRPLLSLLELVTELEATYLTRIELEHGIQRILFSCNTKTLTIPEGLAVPWEGTLCKRALDEGKLYTDDVPSCWGDSEAAAALGIRTYVSTPVHLDDGSLFGTLCAASSEQKPLTPKGEQVLRLFASLIALHIQREQLLSQFRELNAALESYSYTDALTGLPNRRAVVAELHRLFAMAERAGQSVLIGFIDLDGFKAINDTHGHEAGDAFLTEVGRRIGAGLRAGDTLGRLGGDEFIIVGMGATPGAEGDDAADALRERVEPLIRGVYRLGGCALDYPGASVGVVSADPGTTTPDHALRAADAAMYVQKKIRRAARA</sequence>
<evidence type="ECO:0000313" key="4">
    <source>
        <dbReference type="EMBL" id="AIB16489.1"/>
    </source>
</evidence>
<dbReference type="EC" id="2.7.7.65" evidence="1"/>
<evidence type="ECO:0000256" key="2">
    <source>
        <dbReference type="ARBA" id="ARBA00034247"/>
    </source>
</evidence>
<dbReference type="GO" id="GO:0052621">
    <property type="term" value="F:diguanylate cyclase activity"/>
    <property type="evidence" value="ECO:0007669"/>
    <property type="project" value="UniProtKB-EC"/>
</dbReference>
<dbReference type="InterPro" id="IPR003018">
    <property type="entry name" value="GAF"/>
</dbReference>
<reference evidence="6 9" key="3">
    <citation type="submission" date="2024-11" db="EMBL/GenBank/DDBJ databases">
        <title>Draft genome sequences of two bacteria associated to sugarcane roots in Colombia.</title>
        <authorList>
            <person name="Pardo-Diaz S."/>
            <person name="Masmela-Mendoza J."/>
            <person name="Delgadillo-Duran P."/>
            <person name="Bautista E.J."/>
            <person name="Rojas-Tapias D.F."/>
        </authorList>
    </citation>
    <scope>NUCLEOTIDE SEQUENCE [LARGE SCALE GENOMIC DNA]</scope>
    <source>
        <strain evidence="6 9">Ap18</strain>
    </source>
</reference>
<dbReference type="SUPFAM" id="SSF55073">
    <property type="entry name" value="Nucleotide cyclase"/>
    <property type="match status" value="1"/>
</dbReference>
<keyword evidence="6" id="KW-0548">Nucleotidyltransferase</keyword>
<evidence type="ECO:0000313" key="5">
    <source>
        <dbReference type="EMBL" id="KAA1052832.1"/>
    </source>
</evidence>
<organism evidence="4 7">
    <name type="scientific">Azospirillum argentinense</name>
    <dbReference type="NCBI Taxonomy" id="2970906"/>
    <lineage>
        <taxon>Bacteria</taxon>
        <taxon>Pseudomonadati</taxon>
        <taxon>Pseudomonadota</taxon>
        <taxon>Alphaproteobacteria</taxon>
        <taxon>Rhodospirillales</taxon>
        <taxon>Azospirillaceae</taxon>
        <taxon>Azospirillum</taxon>
    </lineage>
</organism>
<proteinExistence type="predicted"/>
<dbReference type="Gene3D" id="3.30.450.40">
    <property type="match status" value="1"/>
</dbReference>
<dbReference type="GO" id="GO:1902201">
    <property type="term" value="P:negative regulation of bacterial-type flagellum-dependent cell motility"/>
    <property type="evidence" value="ECO:0007669"/>
    <property type="project" value="TreeGrafter"/>
</dbReference>
<dbReference type="EMBL" id="CP007797">
    <property type="protein sequence ID" value="AIB16489.1"/>
    <property type="molecule type" value="Genomic_DNA"/>
</dbReference>
<dbReference type="SMART" id="SM00065">
    <property type="entry name" value="GAF"/>
    <property type="match status" value="1"/>
</dbReference>
<dbReference type="SMART" id="SM00267">
    <property type="entry name" value="GGDEF"/>
    <property type="match status" value="1"/>
</dbReference>
<dbReference type="EMBL" id="JBJLSN010000024">
    <property type="protein sequence ID" value="MFL7902900.1"/>
    <property type="molecule type" value="Genomic_DNA"/>
</dbReference>
<dbReference type="InterPro" id="IPR050469">
    <property type="entry name" value="Diguanylate_Cyclase"/>
</dbReference>
<dbReference type="Gene3D" id="3.30.70.270">
    <property type="match status" value="1"/>
</dbReference>
<reference evidence="5 8" key="2">
    <citation type="submission" date="2019-07" db="EMBL/GenBank/DDBJ databases">
        <title>Genome sequencing of the stress-tolerant strain Azospirillum brasilense Az19.</title>
        <authorList>
            <person name="Maroniche G.A."/>
            <person name="Garcia J.E."/>
            <person name="Pagnussat L."/>
            <person name="Amenta M."/>
            <person name="Creus C.M."/>
        </authorList>
    </citation>
    <scope>NUCLEOTIDE SEQUENCE [LARGE SCALE GENOMIC DNA]</scope>
    <source>
        <strain evidence="5 8">Az19</strain>
    </source>
</reference>
<evidence type="ECO:0000256" key="1">
    <source>
        <dbReference type="ARBA" id="ARBA00012528"/>
    </source>
</evidence>
<dbReference type="Proteomes" id="UP000325333">
    <property type="component" value="Unassembled WGS sequence"/>
</dbReference>
<dbReference type="InterPro" id="IPR029787">
    <property type="entry name" value="Nucleotide_cyclase"/>
</dbReference>
<dbReference type="PROSITE" id="PS50887">
    <property type="entry name" value="GGDEF"/>
    <property type="match status" value="1"/>
</dbReference>
<dbReference type="AlphaFoldDB" id="A0A060E0I6"/>
<name>A0A060E0I6_9PROT</name>
<evidence type="ECO:0000313" key="8">
    <source>
        <dbReference type="Proteomes" id="UP000325333"/>
    </source>
</evidence>
<dbReference type="InterPro" id="IPR043128">
    <property type="entry name" value="Rev_trsase/Diguanyl_cyclase"/>
</dbReference>
<dbReference type="GO" id="GO:0005886">
    <property type="term" value="C:plasma membrane"/>
    <property type="evidence" value="ECO:0007669"/>
    <property type="project" value="TreeGrafter"/>
</dbReference>
<dbReference type="OrthoDB" id="9812260at2"/>
<keyword evidence="6" id="KW-0808">Transferase</keyword>
<dbReference type="Pfam" id="PF00990">
    <property type="entry name" value="GGDEF"/>
    <property type="match status" value="1"/>
</dbReference>
<dbReference type="NCBIfam" id="TIGR00254">
    <property type="entry name" value="GGDEF"/>
    <property type="match status" value="1"/>
</dbReference>
<gene>
    <name evidence="4" type="ORF">ABAZ39_32090</name>
    <name evidence="6" type="ORF">ACJ41P_17320</name>
    <name evidence="5" type="ORF">FH063_003442</name>
</gene>
<geneLocation type="plasmid" evidence="4 7">
    <name>AbAZ39_p4</name>
</geneLocation>
<protein>
    <recommendedName>
        <fullName evidence="1">diguanylate cyclase</fullName>
        <ecNumber evidence="1">2.7.7.65</ecNumber>
    </recommendedName>
</protein>
<dbReference type="Proteomes" id="UP000027186">
    <property type="component" value="Plasmid AbAZ39_p4"/>
</dbReference>
<dbReference type="GO" id="GO:0043709">
    <property type="term" value="P:cell adhesion involved in single-species biofilm formation"/>
    <property type="evidence" value="ECO:0007669"/>
    <property type="project" value="TreeGrafter"/>
</dbReference>
<evidence type="ECO:0000313" key="6">
    <source>
        <dbReference type="EMBL" id="MFL7902900.1"/>
    </source>
</evidence>